<accession>A0A239SZ26</accession>
<feature type="transmembrane region" description="Helical" evidence="1">
    <location>
        <begin position="212"/>
        <end position="231"/>
    </location>
</feature>
<evidence type="ECO:0000313" key="3">
    <source>
        <dbReference type="Proteomes" id="UP000215185"/>
    </source>
</evidence>
<reference evidence="2 3" key="1">
    <citation type="submission" date="2017-06" db="EMBL/GenBank/DDBJ databases">
        <authorList>
            <consortium name="Pathogen Informatics"/>
        </authorList>
    </citation>
    <scope>NUCLEOTIDE SEQUENCE [LARGE SCALE GENOMIC DNA]</scope>
    <source>
        <strain evidence="2 3">NCTC13788</strain>
    </source>
</reference>
<dbReference type="STRING" id="1123308.GCA_000380085_00854"/>
<evidence type="ECO:0000313" key="2">
    <source>
        <dbReference type="EMBL" id="SNU89964.1"/>
    </source>
</evidence>
<feature type="transmembrane region" description="Helical" evidence="1">
    <location>
        <begin position="56"/>
        <end position="73"/>
    </location>
</feature>
<keyword evidence="1" id="KW-0472">Membrane</keyword>
<protein>
    <submittedName>
        <fullName evidence="2">Membrane protein</fullName>
    </submittedName>
</protein>
<dbReference type="Proteomes" id="UP000215185">
    <property type="component" value="Chromosome 1"/>
</dbReference>
<sequence>MIKILKSEYLKIIYNKWLLSSTLLTIVLVPIFIIYLHENPSEITKKYVLSQILESYYLGQSGIIIITILNIGQEFTKSTLRTSAIFCPNRVKFLFSKLFALISLMLLIWGAIAVVSILVVKTYYGLILFKDILVLTMNVSIVSLSLVLICFSLVILTKSLVFSLGISLSFLLGLGQILLQFSKFLLYFPILSTMNTFLLVDSPVFLSSLHGIIVQNLWAMFMLALSSYIFVRRGIR</sequence>
<name>A0A239SZ26_9STRE</name>
<feature type="transmembrane region" description="Helical" evidence="1">
    <location>
        <begin position="160"/>
        <end position="179"/>
    </location>
</feature>
<keyword evidence="3" id="KW-1185">Reference proteome</keyword>
<keyword evidence="1" id="KW-0812">Transmembrane</keyword>
<dbReference type="AlphaFoldDB" id="A0A239SZ26"/>
<keyword evidence="1" id="KW-1133">Transmembrane helix</keyword>
<feature type="transmembrane region" description="Helical" evidence="1">
    <location>
        <begin position="98"/>
        <end position="120"/>
    </location>
</feature>
<organism evidence="2 3">
    <name type="scientific">Streptococcus merionis</name>
    <dbReference type="NCBI Taxonomy" id="400065"/>
    <lineage>
        <taxon>Bacteria</taxon>
        <taxon>Bacillati</taxon>
        <taxon>Bacillota</taxon>
        <taxon>Bacilli</taxon>
        <taxon>Lactobacillales</taxon>
        <taxon>Streptococcaceae</taxon>
        <taxon>Streptococcus</taxon>
    </lineage>
</organism>
<proteinExistence type="predicted"/>
<dbReference type="KEGG" id="smen:SAMEA4412692_1687"/>
<gene>
    <name evidence="2" type="ORF">SAMEA4412692_01687</name>
</gene>
<feature type="transmembrane region" description="Helical" evidence="1">
    <location>
        <begin position="132"/>
        <end position="154"/>
    </location>
</feature>
<dbReference type="EMBL" id="LT906439">
    <property type="protein sequence ID" value="SNU89964.1"/>
    <property type="molecule type" value="Genomic_DNA"/>
</dbReference>
<evidence type="ECO:0000256" key="1">
    <source>
        <dbReference type="SAM" id="Phobius"/>
    </source>
</evidence>
<feature type="transmembrane region" description="Helical" evidence="1">
    <location>
        <begin position="17"/>
        <end position="36"/>
    </location>
</feature>